<keyword evidence="3" id="KW-1185">Reference proteome</keyword>
<gene>
    <name evidence="2" type="ORF">MJB10_23535</name>
</gene>
<dbReference type="RefSeq" id="WP_314799211.1">
    <property type="nucleotide sequence ID" value="NZ_CP130319.1"/>
</dbReference>
<proteinExistence type="predicted"/>
<evidence type="ECO:0000256" key="1">
    <source>
        <dbReference type="SAM" id="Phobius"/>
    </source>
</evidence>
<dbReference type="EMBL" id="CP130319">
    <property type="protein sequence ID" value="WNR44034.1"/>
    <property type="molecule type" value="Genomic_DNA"/>
</dbReference>
<evidence type="ECO:0000313" key="2">
    <source>
        <dbReference type="EMBL" id="WNR44034.1"/>
    </source>
</evidence>
<evidence type="ECO:0000313" key="3">
    <source>
        <dbReference type="Proteomes" id="UP001304650"/>
    </source>
</evidence>
<keyword evidence="1" id="KW-0472">Membrane</keyword>
<dbReference type="Proteomes" id="UP001304650">
    <property type="component" value="Chromosome"/>
</dbReference>
<reference evidence="2" key="1">
    <citation type="submission" date="2022-02" db="EMBL/GenBank/DDBJ databases">
        <title>Paenibacillus sp. MBLB1832 Whole Genome Shotgun Sequencing.</title>
        <authorList>
            <person name="Hwang C.Y."/>
            <person name="Cho E.-S."/>
            <person name="Seo M.-J."/>
        </authorList>
    </citation>
    <scope>NUCLEOTIDE SEQUENCE</scope>
    <source>
        <strain evidence="2">MBLB1832</strain>
    </source>
</reference>
<dbReference type="AlphaFoldDB" id="A0AA96LQA3"/>
<organism evidence="2 3">
    <name type="scientific">Paenibacillus roseopurpureus</name>
    <dbReference type="NCBI Taxonomy" id="2918901"/>
    <lineage>
        <taxon>Bacteria</taxon>
        <taxon>Bacillati</taxon>
        <taxon>Bacillota</taxon>
        <taxon>Bacilli</taxon>
        <taxon>Bacillales</taxon>
        <taxon>Paenibacillaceae</taxon>
        <taxon>Paenibacillus</taxon>
    </lineage>
</organism>
<protein>
    <submittedName>
        <fullName evidence="2">Uncharacterized protein</fullName>
    </submittedName>
</protein>
<sequence length="91" mass="10016">MWQKVVNWNTLRNQMLAGFIAVMINVLICAGVITFNSVSTLLNTKAEAQMKQIASQANGRLEALITQIDTSNLQAVNDVYLQQLFLSSEAG</sequence>
<keyword evidence="1" id="KW-0812">Transmembrane</keyword>
<accession>A0AA96LQA3</accession>
<feature type="transmembrane region" description="Helical" evidence="1">
    <location>
        <begin position="15"/>
        <end position="42"/>
    </location>
</feature>
<keyword evidence="1" id="KW-1133">Transmembrane helix</keyword>
<name>A0AA96LQA3_9BACL</name>
<dbReference type="KEGG" id="proo:MJB10_23535"/>